<dbReference type="Proteomes" id="UP000255070">
    <property type="component" value="Unassembled WGS sequence"/>
</dbReference>
<accession>A0A8B4RXD8</accession>
<sequence length="199" mass="22438">MTEFIDLINKNNILYSLIAGVLSAIIAGLIFFLFKEIAFKKPEFNGRFFLKVVVSESTKNSYKGMEVHFLVHFSPKDNGFIGGGERIYEDSSPGMGSPHVIHYTGDSKIPMKINGEYNKKIFLKDDFSLMCEITSKDRVSHMVVNFKVPFFYRLEDFSLLEGNFTWSVANKSGIAYLSTSMFSQKEATHGRLVVDSGAL</sequence>
<dbReference type="RefSeq" id="WP_003072374.1">
    <property type="nucleotide sequence ID" value="NZ_BBJZ01000016.1"/>
</dbReference>
<dbReference type="GeneID" id="63996748"/>
<gene>
    <name evidence="2" type="ORF">NCTC10698_00661</name>
</gene>
<proteinExistence type="predicted"/>
<reference evidence="2 3" key="1">
    <citation type="submission" date="2018-06" db="EMBL/GenBank/DDBJ databases">
        <authorList>
            <consortium name="Pathogen Informatics"/>
            <person name="Doyle S."/>
        </authorList>
    </citation>
    <scope>NUCLEOTIDE SEQUENCE [LARGE SCALE GENOMIC DNA]</scope>
    <source>
        <strain evidence="2 3">NCTC10698</strain>
    </source>
</reference>
<protein>
    <submittedName>
        <fullName evidence="2">Uncharacterized protein</fullName>
    </submittedName>
</protein>
<keyword evidence="1" id="KW-1133">Transmembrane helix</keyword>
<feature type="transmembrane region" description="Helical" evidence="1">
    <location>
        <begin position="12"/>
        <end position="34"/>
    </location>
</feature>
<name>A0A8B4RXD8_COMTE</name>
<dbReference type="AlphaFoldDB" id="A0A8B4RXD8"/>
<evidence type="ECO:0000313" key="2">
    <source>
        <dbReference type="EMBL" id="SUY74500.1"/>
    </source>
</evidence>
<evidence type="ECO:0000256" key="1">
    <source>
        <dbReference type="SAM" id="Phobius"/>
    </source>
</evidence>
<evidence type="ECO:0000313" key="3">
    <source>
        <dbReference type="Proteomes" id="UP000255070"/>
    </source>
</evidence>
<comment type="caution">
    <text evidence="2">The sequence shown here is derived from an EMBL/GenBank/DDBJ whole genome shotgun (WGS) entry which is preliminary data.</text>
</comment>
<keyword evidence="1" id="KW-0472">Membrane</keyword>
<keyword evidence="3" id="KW-1185">Reference proteome</keyword>
<dbReference type="EMBL" id="UFXL01000001">
    <property type="protein sequence ID" value="SUY74500.1"/>
    <property type="molecule type" value="Genomic_DNA"/>
</dbReference>
<organism evidence="2 3">
    <name type="scientific">Comamonas testosteroni</name>
    <name type="common">Pseudomonas testosteroni</name>
    <dbReference type="NCBI Taxonomy" id="285"/>
    <lineage>
        <taxon>Bacteria</taxon>
        <taxon>Pseudomonadati</taxon>
        <taxon>Pseudomonadota</taxon>
        <taxon>Betaproteobacteria</taxon>
        <taxon>Burkholderiales</taxon>
        <taxon>Comamonadaceae</taxon>
        <taxon>Comamonas</taxon>
    </lineage>
</organism>
<keyword evidence="1" id="KW-0812">Transmembrane</keyword>